<dbReference type="NCBIfam" id="TIGR02937">
    <property type="entry name" value="sigma70-ECF"/>
    <property type="match status" value="1"/>
</dbReference>
<dbReference type="EC" id="2.7.7.6" evidence="7"/>
<name>A0ABW1YL00_9GAMM</name>
<organism evidence="7 8">
    <name type="scientific">Microbulbifer taiwanensis</name>
    <dbReference type="NCBI Taxonomy" id="986746"/>
    <lineage>
        <taxon>Bacteria</taxon>
        <taxon>Pseudomonadati</taxon>
        <taxon>Pseudomonadota</taxon>
        <taxon>Gammaproteobacteria</taxon>
        <taxon>Cellvibrionales</taxon>
        <taxon>Microbulbiferaceae</taxon>
        <taxon>Microbulbifer</taxon>
    </lineage>
</organism>
<dbReference type="SUPFAM" id="SSF88946">
    <property type="entry name" value="Sigma2 domain of RNA polymerase sigma factors"/>
    <property type="match status" value="1"/>
</dbReference>
<dbReference type="InterPro" id="IPR014284">
    <property type="entry name" value="RNA_pol_sigma-70_dom"/>
</dbReference>
<dbReference type="PANTHER" id="PTHR43133">
    <property type="entry name" value="RNA POLYMERASE ECF-TYPE SIGMA FACTO"/>
    <property type="match status" value="1"/>
</dbReference>
<evidence type="ECO:0000313" key="7">
    <source>
        <dbReference type="EMBL" id="MFC6632702.1"/>
    </source>
</evidence>
<evidence type="ECO:0000259" key="5">
    <source>
        <dbReference type="Pfam" id="PF04542"/>
    </source>
</evidence>
<dbReference type="NCBIfam" id="NF005448">
    <property type="entry name" value="PRK07037.1"/>
    <property type="match status" value="1"/>
</dbReference>
<dbReference type="RefSeq" id="WP_319024530.1">
    <property type="nucleotide sequence ID" value="NZ_JACZFR010000025.1"/>
</dbReference>
<dbReference type="InterPro" id="IPR039425">
    <property type="entry name" value="RNA_pol_sigma-70-like"/>
</dbReference>
<accession>A0ABW1YL00</accession>
<dbReference type="GO" id="GO:0003899">
    <property type="term" value="F:DNA-directed RNA polymerase activity"/>
    <property type="evidence" value="ECO:0007669"/>
    <property type="project" value="UniProtKB-EC"/>
</dbReference>
<dbReference type="InterPro" id="IPR007627">
    <property type="entry name" value="RNA_pol_sigma70_r2"/>
</dbReference>
<keyword evidence="2" id="KW-0805">Transcription regulation</keyword>
<evidence type="ECO:0000259" key="6">
    <source>
        <dbReference type="Pfam" id="PF08281"/>
    </source>
</evidence>
<dbReference type="Pfam" id="PF08281">
    <property type="entry name" value="Sigma70_r4_2"/>
    <property type="match status" value="1"/>
</dbReference>
<dbReference type="CDD" id="cd06171">
    <property type="entry name" value="Sigma70_r4"/>
    <property type="match status" value="1"/>
</dbReference>
<dbReference type="Gene3D" id="1.10.1740.10">
    <property type="match status" value="1"/>
</dbReference>
<dbReference type="InterPro" id="IPR013325">
    <property type="entry name" value="RNA_pol_sigma_r2"/>
</dbReference>
<dbReference type="Proteomes" id="UP001596425">
    <property type="component" value="Unassembled WGS sequence"/>
</dbReference>
<dbReference type="SUPFAM" id="SSF88659">
    <property type="entry name" value="Sigma3 and sigma4 domains of RNA polymerase sigma factors"/>
    <property type="match status" value="1"/>
</dbReference>
<feature type="domain" description="RNA polymerase sigma factor 70 region 4 type 2" evidence="6">
    <location>
        <begin position="112"/>
        <end position="163"/>
    </location>
</feature>
<comment type="caution">
    <text evidence="7">The sequence shown here is derived from an EMBL/GenBank/DDBJ whole genome shotgun (WGS) entry which is preliminary data.</text>
</comment>
<proteinExistence type="inferred from homology"/>
<dbReference type="Gene3D" id="1.10.10.10">
    <property type="entry name" value="Winged helix-like DNA-binding domain superfamily/Winged helix DNA-binding domain"/>
    <property type="match status" value="1"/>
</dbReference>
<keyword evidence="4" id="KW-0804">Transcription</keyword>
<dbReference type="InterPro" id="IPR013249">
    <property type="entry name" value="RNA_pol_sigma70_r4_t2"/>
</dbReference>
<comment type="similarity">
    <text evidence="1">Belongs to the sigma-70 factor family. ECF subfamily.</text>
</comment>
<dbReference type="InterPro" id="IPR013324">
    <property type="entry name" value="RNA_pol_sigma_r3/r4-like"/>
</dbReference>
<dbReference type="EMBL" id="JBHSVR010000001">
    <property type="protein sequence ID" value="MFC6632702.1"/>
    <property type="molecule type" value="Genomic_DNA"/>
</dbReference>
<evidence type="ECO:0000313" key="8">
    <source>
        <dbReference type="Proteomes" id="UP001596425"/>
    </source>
</evidence>
<dbReference type="PANTHER" id="PTHR43133:SF63">
    <property type="entry name" value="RNA POLYMERASE SIGMA FACTOR FECI-RELATED"/>
    <property type="match status" value="1"/>
</dbReference>
<keyword evidence="7" id="KW-0548">Nucleotidyltransferase</keyword>
<dbReference type="Pfam" id="PF04542">
    <property type="entry name" value="Sigma70_r2"/>
    <property type="match status" value="1"/>
</dbReference>
<sequence length="171" mass="19106">MRKDEQFPDLADTFVAHRSQLCQAAARILGSRDRAEDVVQDAYLKVMEAKTVFSVKEPAAYVFRMVRNLAIDHYRRSTLESNVFAVEEAGQGVPSPAGTPEAISIGRQELNLVARALGELPERTRRVFELYRMGGHTQREIAKMLGVSPTLVNFMIRDALNHCRSALESAS</sequence>
<keyword evidence="3" id="KW-0731">Sigma factor</keyword>
<protein>
    <submittedName>
        <fullName evidence="7">RNA polymerase factor sigma-70</fullName>
        <ecNumber evidence="7">2.7.7.6</ecNumber>
    </submittedName>
</protein>
<gene>
    <name evidence="7" type="ORF">ACFQBM_05395</name>
</gene>
<keyword evidence="8" id="KW-1185">Reference proteome</keyword>
<evidence type="ECO:0000256" key="2">
    <source>
        <dbReference type="ARBA" id="ARBA00023015"/>
    </source>
</evidence>
<evidence type="ECO:0000256" key="1">
    <source>
        <dbReference type="ARBA" id="ARBA00010641"/>
    </source>
</evidence>
<reference evidence="8" key="1">
    <citation type="journal article" date="2019" name="Int. J. Syst. Evol. Microbiol.">
        <title>The Global Catalogue of Microorganisms (GCM) 10K type strain sequencing project: providing services to taxonomists for standard genome sequencing and annotation.</title>
        <authorList>
            <consortium name="The Broad Institute Genomics Platform"/>
            <consortium name="The Broad Institute Genome Sequencing Center for Infectious Disease"/>
            <person name="Wu L."/>
            <person name="Ma J."/>
        </authorList>
    </citation>
    <scope>NUCLEOTIDE SEQUENCE [LARGE SCALE GENOMIC DNA]</scope>
    <source>
        <strain evidence="8">CGMCC 1.13718</strain>
    </source>
</reference>
<keyword evidence="7" id="KW-0808">Transferase</keyword>
<evidence type="ECO:0000256" key="4">
    <source>
        <dbReference type="ARBA" id="ARBA00023163"/>
    </source>
</evidence>
<dbReference type="InterPro" id="IPR036388">
    <property type="entry name" value="WH-like_DNA-bd_sf"/>
</dbReference>
<feature type="domain" description="RNA polymerase sigma-70 region 2" evidence="5">
    <location>
        <begin position="15"/>
        <end position="77"/>
    </location>
</feature>
<evidence type="ECO:0000256" key="3">
    <source>
        <dbReference type="ARBA" id="ARBA00023082"/>
    </source>
</evidence>